<evidence type="ECO:0000256" key="2">
    <source>
        <dbReference type="ARBA" id="ARBA00022448"/>
    </source>
</evidence>
<sequence length="726" mass="81921">MASAIKHICKTFQLQHDQSDCGVAGLLSIINYHKGTHTLEKLRQESGTSTTGTTLLGLYQCAENNGFDVQGVELDFKHLRQQQQPCLLHVVMEDRLQHYVVYYGEQQSSSHKSFLIGDPAKGIVKMNEAELAQIWKSKAALLLKPNADFVYQKAEQKNKWQWFRALIDTDVNILIVTIVLGLIIAVAGLFMAVFSQKLIDDFLPSGELERLILGLMLLFIILLFKSAFTYLRQHFVLHQSKAFNERITGSFLHALFYLPKSFFDHRKTGDMTARLNDTQRIQKNIAYVTGTVFVDILVIGVTLIFLFNYSAPIALLCLAFIPVIVFTVFRFITPIKRQQQQVMAAYARTESSYVNHIQGVAAIKENNREDFFASVTQRVFGLYLASGFSLGKTANKFMFVSDVLGVSMTMTILSLTSYLVLQEQLQIGEMVAIISMAGSLLPSVHRLAQTNIQIQEAYVAFDRMYEFVSVEPEYKKELEPIYELELFDLDVQRLLFRFPGRKAILNDISFAVSKGELVAILGESGCGKSTILQLLQKFYHPEKGCIVVNGQDIRQIPTTVWRNTIASVPQEIKIFNGTVLENITLGEKMSSVQDFHGFCQQYGFDTYFAELPQGYYTLVGEEGINLSGGQKQILAIARALFKHPQLLLLDEATSAMDRNTERFVINLIHQLKEEMAVVLVTHRIHTAKTADRIYIIKDGVIVDSGCHSQLITNNNLYSQSLADYLA</sequence>
<dbReference type="InterPro" id="IPR039421">
    <property type="entry name" value="Type_1_exporter"/>
</dbReference>
<dbReference type="GO" id="GO:0005524">
    <property type="term" value="F:ATP binding"/>
    <property type="evidence" value="ECO:0007669"/>
    <property type="project" value="UniProtKB-KW"/>
</dbReference>
<evidence type="ECO:0000256" key="6">
    <source>
        <dbReference type="ARBA" id="ARBA00022801"/>
    </source>
</evidence>
<evidence type="ECO:0000256" key="10">
    <source>
        <dbReference type="SAM" id="Phobius"/>
    </source>
</evidence>
<evidence type="ECO:0000256" key="1">
    <source>
        <dbReference type="ARBA" id="ARBA00004651"/>
    </source>
</evidence>
<dbReference type="InterPro" id="IPR011527">
    <property type="entry name" value="ABC1_TM_dom"/>
</dbReference>
<dbReference type="Gene3D" id="3.40.50.300">
    <property type="entry name" value="P-loop containing nucleotide triphosphate hydrolases"/>
    <property type="match status" value="1"/>
</dbReference>
<dbReference type="GO" id="GO:0006508">
    <property type="term" value="P:proteolysis"/>
    <property type="evidence" value="ECO:0007669"/>
    <property type="project" value="InterPro"/>
</dbReference>
<dbReference type="AlphaFoldDB" id="A0A501VTP6"/>
<dbReference type="InterPro" id="IPR027417">
    <property type="entry name" value="P-loop_NTPase"/>
</dbReference>
<keyword evidence="2" id="KW-0813">Transport</keyword>
<evidence type="ECO:0000256" key="3">
    <source>
        <dbReference type="ARBA" id="ARBA00022475"/>
    </source>
</evidence>
<dbReference type="PROSITE" id="PS50990">
    <property type="entry name" value="PEPTIDASE_C39"/>
    <property type="match status" value="1"/>
</dbReference>
<dbReference type="GO" id="GO:0015421">
    <property type="term" value="F:ABC-type oligopeptide transporter activity"/>
    <property type="evidence" value="ECO:0007669"/>
    <property type="project" value="TreeGrafter"/>
</dbReference>
<evidence type="ECO:0000313" key="14">
    <source>
        <dbReference type="EMBL" id="TPE39732.1"/>
    </source>
</evidence>
<dbReference type="PROSITE" id="PS50893">
    <property type="entry name" value="ABC_TRANSPORTER_2"/>
    <property type="match status" value="1"/>
</dbReference>
<comment type="subcellular location">
    <subcellularLocation>
        <location evidence="1">Cell membrane</location>
        <topology evidence="1">Multi-pass membrane protein</topology>
    </subcellularLocation>
</comment>
<dbReference type="PANTHER" id="PTHR43394">
    <property type="entry name" value="ATP-DEPENDENT PERMEASE MDL1, MITOCHONDRIAL"/>
    <property type="match status" value="1"/>
</dbReference>
<keyword evidence="7" id="KW-0067">ATP-binding</keyword>
<dbReference type="Pfam" id="PF00005">
    <property type="entry name" value="ABC_tran"/>
    <property type="match status" value="1"/>
</dbReference>
<dbReference type="Proteomes" id="UP000316727">
    <property type="component" value="Unassembled WGS sequence"/>
</dbReference>
<evidence type="ECO:0000313" key="15">
    <source>
        <dbReference type="Proteomes" id="UP000316727"/>
    </source>
</evidence>
<evidence type="ECO:0000256" key="7">
    <source>
        <dbReference type="ARBA" id="ARBA00022840"/>
    </source>
</evidence>
<evidence type="ECO:0000256" key="4">
    <source>
        <dbReference type="ARBA" id="ARBA00022692"/>
    </source>
</evidence>
<evidence type="ECO:0000259" key="13">
    <source>
        <dbReference type="PROSITE" id="PS50990"/>
    </source>
</evidence>
<reference evidence="14 15" key="1">
    <citation type="submission" date="2019-06" db="EMBL/GenBank/DDBJ databases">
        <title>A novel bacterium of genus Pontibacter, isolated from marine sediment.</title>
        <authorList>
            <person name="Huang H."/>
            <person name="Mo K."/>
            <person name="Hu Y."/>
        </authorList>
    </citation>
    <scope>NUCLEOTIDE SEQUENCE [LARGE SCALE GENOMIC DNA]</scope>
    <source>
        <strain evidence="14 15">HB172049</strain>
    </source>
</reference>
<dbReference type="OrthoDB" id="843962at2"/>
<feature type="transmembrane region" description="Helical" evidence="10">
    <location>
        <begin position="284"/>
        <end position="307"/>
    </location>
</feature>
<dbReference type="SMART" id="SM00382">
    <property type="entry name" value="AAA"/>
    <property type="match status" value="1"/>
</dbReference>
<feature type="domain" description="ABC transmembrane type-1" evidence="12">
    <location>
        <begin position="175"/>
        <end position="456"/>
    </location>
</feature>
<dbReference type="CDD" id="cd18570">
    <property type="entry name" value="ABC_6TM_PCAT1_LagD_like"/>
    <property type="match status" value="1"/>
</dbReference>
<keyword evidence="8 10" id="KW-1133">Transmembrane helix</keyword>
<feature type="transmembrane region" description="Helical" evidence="10">
    <location>
        <begin position="211"/>
        <end position="231"/>
    </location>
</feature>
<dbReference type="PROSITE" id="PS50929">
    <property type="entry name" value="ABC_TM1F"/>
    <property type="match status" value="1"/>
</dbReference>
<keyword evidence="9 10" id="KW-0472">Membrane</keyword>
<comment type="caution">
    <text evidence="14">The sequence shown here is derived from an EMBL/GenBank/DDBJ whole genome shotgun (WGS) entry which is preliminary data.</text>
</comment>
<dbReference type="GO" id="GO:0016887">
    <property type="term" value="F:ATP hydrolysis activity"/>
    <property type="evidence" value="ECO:0007669"/>
    <property type="project" value="InterPro"/>
</dbReference>
<dbReference type="SUPFAM" id="SSF52540">
    <property type="entry name" value="P-loop containing nucleoside triphosphate hydrolases"/>
    <property type="match status" value="1"/>
</dbReference>
<name>A0A501VTP6_9BACT</name>
<protein>
    <submittedName>
        <fullName evidence="14">Peptidase domain-containing ABC transporter</fullName>
    </submittedName>
</protein>
<dbReference type="SUPFAM" id="SSF90123">
    <property type="entry name" value="ABC transporter transmembrane region"/>
    <property type="match status" value="1"/>
</dbReference>
<keyword evidence="6" id="KW-0378">Hydrolase</keyword>
<dbReference type="Pfam" id="PF00664">
    <property type="entry name" value="ABC_membrane"/>
    <property type="match status" value="1"/>
</dbReference>
<dbReference type="FunFam" id="3.40.50.300:FF:000299">
    <property type="entry name" value="ABC transporter ATP-binding protein/permease"/>
    <property type="match status" value="1"/>
</dbReference>
<feature type="transmembrane region" description="Helical" evidence="10">
    <location>
        <begin position="171"/>
        <end position="191"/>
    </location>
</feature>
<gene>
    <name evidence="14" type="ORF">FJM65_20830</name>
</gene>
<keyword evidence="15" id="KW-1185">Reference proteome</keyword>
<dbReference type="InterPro" id="IPR036640">
    <property type="entry name" value="ABC1_TM_sf"/>
</dbReference>
<dbReference type="Pfam" id="PF03412">
    <property type="entry name" value="Peptidase_C39"/>
    <property type="match status" value="1"/>
</dbReference>
<dbReference type="EMBL" id="VFRQ01000020">
    <property type="protein sequence ID" value="TPE39732.1"/>
    <property type="molecule type" value="Genomic_DNA"/>
</dbReference>
<feature type="transmembrane region" description="Helical" evidence="10">
    <location>
        <begin position="397"/>
        <end position="421"/>
    </location>
</feature>
<organism evidence="14 15">
    <name type="scientific">Pontibacter mangrovi</name>
    <dbReference type="NCBI Taxonomy" id="2589816"/>
    <lineage>
        <taxon>Bacteria</taxon>
        <taxon>Pseudomonadati</taxon>
        <taxon>Bacteroidota</taxon>
        <taxon>Cytophagia</taxon>
        <taxon>Cytophagales</taxon>
        <taxon>Hymenobacteraceae</taxon>
        <taxon>Pontibacter</taxon>
    </lineage>
</organism>
<feature type="domain" description="Peptidase C39" evidence="13">
    <location>
        <begin position="15"/>
        <end position="142"/>
    </location>
</feature>
<dbReference type="PANTHER" id="PTHR43394:SF1">
    <property type="entry name" value="ATP-BINDING CASSETTE SUB-FAMILY B MEMBER 10, MITOCHONDRIAL"/>
    <property type="match status" value="1"/>
</dbReference>
<dbReference type="InterPro" id="IPR005074">
    <property type="entry name" value="Peptidase_C39"/>
</dbReference>
<dbReference type="GO" id="GO:0005886">
    <property type="term" value="C:plasma membrane"/>
    <property type="evidence" value="ECO:0007669"/>
    <property type="project" value="UniProtKB-SubCell"/>
</dbReference>
<dbReference type="InterPro" id="IPR003593">
    <property type="entry name" value="AAA+_ATPase"/>
</dbReference>
<keyword evidence="5" id="KW-0547">Nucleotide-binding</keyword>
<evidence type="ECO:0000256" key="5">
    <source>
        <dbReference type="ARBA" id="ARBA00022741"/>
    </source>
</evidence>
<evidence type="ECO:0000259" key="11">
    <source>
        <dbReference type="PROSITE" id="PS50893"/>
    </source>
</evidence>
<evidence type="ECO:0000259" key="12">
    <source>
        <dbReference type="PROSITE" id="PS50929"/>
    </source>
</evidence>
<feature type="transmembrane region" description="Helical" evidence="10">
    <location>
        <begin position="313"/>
        <end position="333"/>
    </location>
</feature>
<accession>A0A501VTP6</accession>
<keyword evidence="4 10" id="KW-0812">Transmembrane</keyword>
<dbReference type="Gene3D" id="1.20.1560.10">
    <property type="entry name" value="ABC transporter type 1, transmembrane domain"/>
    <property type="match status" value="1"/>
</dbReference>
<evidence type="ECO:0000256" key="9">
    <source>
        <dbReference type="ARBA" id="ARBA00023136"/>
    </source>
</evidence>
<proteinExistence type="predicted"/>
<dbReference type="Gene3D" id="3.90.70.10">
    <property type="entry name" value="Cysteine proteinases"/>
    <property type="match status" value="1"/>
</dbReference>
<dbReference type="RefSeq" id="WP_140624247.1">
    <property type="nucleotide sequence ID" value="NZ_VFRQ01000020.1"/>
</dbReference>
<dbReference type="InterPro" id="IPR003439">
    <property type="entry name" value="ABC_transporter-like_ATP-bd"/>
</dbReference>
<dbReference type="GO" id="GO:0008233">
    <property type="term" value="F:peptidase activity"/>
    <property type="evidence" value="ECO:0007669"/>
    <property type="project" value="InterPro"/>
</dbReference>
<feature type="domain" description="ABC transporter" evidence="11">
    <location>
        <begin position="489"/>
        <end position="723"/>
    </location>
</feature>
<evidence type="ECO:0000256" key="8">
    <source>
        <dbReference type="ARBA" id="ARBA00022989"/>
    </source>
</evidence>
<keyword evidence="3" id="KW-1003">Cell membrane</keyword>